<sequence>MLLDILSKKEKKSFYNRHEIIRPLKEAEINFSEVKKLGFNVSRDFFKYKIKWLNKFSCEATYTGMFYCVL</sequence>
<proteinExistence type="predicted"/>
<protein>
    <submittedName>
        <fullName evidence="1">Uncharacterized protein</fullName>
    </submittedName>
</protein>
<name>A0A3M7R1X5_BRAPC</name>
<organism evidence="1 2">
    <name type="scientific">Brachionus plicatilis</name>
    <name type="common">Marine rotifer</name>
    <name type="synonym">Brachionus muelleri</name>
    <dbReference type="NCBI Taxonomy" id="10195"/>
    <lineage>
        <taxon>Eukaryota</taxon>
        <taxon>Metazoa</taxon>
        <taxon>Spiralia</taxon>
        <taxon>Gnathifera</taxon>
        <taxon>Rotifera</taxon>
        <taxon>Eurotatoria</taxon>
        <taxon>Monogononta</taxon>
        <taxon>Pseudotrocha</taxon>
        <taxon>Ploima</taxon>
        <taxon>Brachionidae</taxon>
        <taxon>Brachionus</taxon>
    </lineage>
</organism>
<comment type="caution">
    <text evidence="1">The sequence shown here is derived from an EMBL/GenBank/DDBJ whole genome shotgun (WGS) entry which is preliminary data.</text>
</comment>
<dbReference type="EMBL" id="REGN01004420">
    <property type="protein sequence ID" value="RNA17600.1"/>
    <property type="molecule type" value="Genomic_DNA"/>
</dbReference>
<gene>
    <name evidence="1" type="ORF">BpHYR1_038481</name>
</gene>
<keyword evidence="2" id="KW-1185">Reference proteome</keyword>
<evidence type="ECO:0000313" key="2">
    <source>
        <dbReference type="Proteomes" id="UP000276133"/>
    </source>
</evidence>
<reference evidence="1 2" key="1">
    <citation type="journal article" date="2018" name="Sci. Rep.">
        <title>Genomic signatures of local adaptation to the degree of environmental predictability in rotifers.</title>
        <authorList>
            <person name="Franch-Gras L."/>
            <person name="Hahn C."/>
            <person name="Garcia-Roger E.M."/>
            <person name="Carmona M.J."/>
            <person name="Serra M."/>
            <person name="Gomez A."/>
        </authorList>
    </citation>
    <scope>NUCLEOTIDE SEQUENCE [LARGE SCALE GENOMIC DNA]</scope>
    <source>
        <strain evidence="1">HYR1</strain>
    </source>
</reference>
<dbReference type="AlphaFoldDB" id="A0A3M7R1X5"/>
<accession>A0A3M7R1X5</accession>
<evidence type="ECO:0000313" key="1">
    <source>
        <dbReference type="EMBL" id="RNA17600.1"/>
    </source>
</evidence>
<dbReference type="Proteomes" id="UP000276133">
    <property type="component" value="Unassembled WGS sequence"/>
</dbReference>